<organism evidence="2 3">
    <name type="scientific">Vespula germanica</name>
    <name type="common">German yellow jacket</name>
    <name type="synonym">Paravespula germanica</name>
    <dbReference type="NCBI Taxonomy" id="30212"/>
    <lineage>
        <taxon>Eukaryota</taxon>
        <taxon>Metazoa</taxon>
        <taxon>Ecdysozoa</taxon>
        <taxon>Arthropoda</taxon>
        <taxon>Hexapoda</taxon>
        <taxon>Insecta</taxon>
        <taxon>Pterygota</taxon>
        <taxon>Neoptera</taxon>
        <taxon>Endopterygota</taxon>
        <taxon>Hymenoptera</taxon>
        <taxon>Apocrita</taxon>
        <taxon>Aculeata</taxon>
        <taxon>Vespoidea</taxon>
        <taxon>Vespidae</taxon>
        <taxon>Vespinae</taxon>
        <taxon>Vespula</taxon>
    </lineage>
</organism>
<dbReference type="Proteomes" id="UP000617340">
    <property type="component" value="Unassembled WGS sequence"/>
</dbReference>
<sequence>MAAQQVGHRLLFLKSMRSWNNRPDEPRFRRTERYTMPSSSFSSNLHREATEDEGQQDLGVPTLEIPMYASDGRTLVYLYGTRAVTSPRRVEKVLTLERNNPDEKYLLAICEKCLSFATILYSKFPILMVFLP</sequence>
<evidence type="ECO:0000313" key="3">
    <source>
        <dbReference type="Proteomes" id="UP000617340"/>
    </source>
</evidence>
<feature type="region of interest" description="Disordered" evidence="1">
    <location>
        <begin position="32"/>
        <end position="57"/>
    </location>
</feature>
<gene>
    <name evidence="2" type="ORF">HZH68_000040</name>
</gene>
<keyword evidence="3" id="KW-1185">Reference proteome</keyword>
<proteinExistence type="predicted"/>
<protein>
    <submittedName>
        <fullName evidence="2">Uncharacterized protein</fullName>
    </submittedName>
</protein>
<reference evidence="2" key="1">
    <citation type="journal article" date="2020" name="G3 (Bethesda)">
        <title>High-Quality Assemblies for Three Invasive Social Wasps from the &lt;i&gt;Vespula&lt;/i&gt; Genus.</title>
        <authorList>
            <person name="Harrop T.W.R."/>
            <person name="Guhlin J."/>
            <person name="McLaughlin G.M."/>
            <person name="Permina E."/>
            <person name="Stockwell P."/>
            <person name="Gilligan J."/>
            <person name="Le Lec M.F."/>
            <person name="Gruber M.A.M."/>
            <person name="Quinn O."/>
            <person name="Lovegrove M."/>
            <person name="Duncan E.J."/>
            <person name="Remnant E.J."/>
            <person name="Van Eeckhoven J."/>
            <person name="Graham B."/>
            <person name="Knapp R.A."/>
            <person name="Langford K.W."/>
            <person name="Kronenberg Z."/>
            <person name="Press M.O."/>
            <person name="Eacker S.M."/>
            <person name="Wilson-Rankin E.E."/>
            <person name="Purcell J."/>
            <person name="Lester P.J."/>
            <person name="Dearden P.K."/>
        </authorList>
    </citation>
    <scope>NUCLEOTIDE SEQUENCE</scope>
    <source>
        <strain evidence="2">Linc-1</strain>
    </source>
</reference>
<evidence type="ECO:0000256" key="1">
    <source>
        <dbReference type="SAM" id="MobiDB-lite"/>
    </source>
</evidence>
<name>A0A834NSZ5_VESGE</name>
<accession>A0A834NSZ5</accession>
<comment type="caution">
    <text evidence="2">The sequence shown here is derived from an EMBL/GenBank/DDBJ whole genome shotgun (WGS) entry which is preliminary data.</text>
</comment>
<dbReference type="EMBL" id="JACSDZ010000001">
    <property type="protein sequence ID" value="KAF7417387.1"/>
    <property type="molecule type" value="Genomic_DNA"/>
</dbReference>
<evidence type="ECO:0000313" key="2">
    <source>
        <dbReference type="EMBL" id="KAF7417387.1"/>
    </source>
</evidence>
<dbReference type="AlphaFoldDB" id="A0A834NSZ5"/>